<reference evidence="1" key="1">
    <citation type="submission" date="2021-03" db="EMBL/GenBank/DDBJ databases">
        <title>Draft genome sequence of rust myrtle Austropuccinia psidii MF-1, a brazilian biotype.</title>
        <authorList>
            <person name="Quecine M.C."/>
            <person name="Pachon D.M.R."/>
            <person name="Bonatelli M.L."/>
            <person name="Correr F.H."/>
            <person name="Franceschini L.M."/>
            <person name="Leite T.F."/>
            <person name="Margarido G.R.A."/>
            <person name="Almeida C.A."/>
            <person name="Ferrarezi J.A."/>
            <person name="Labate C.A."/>
        </authorList>
    </citation>
    <scope>NUCLEOTIDE SEQUENCE</scope>
    <source>
        <strain evidence="1">MF-1</strain>
    </source>
</reference>
<sequence>MDTALLIWNNTISTCGVPKPIISNRDTKVTSEFWTNLYDILGTKLAFSTAYHPQTNGLAGGMIQKMEDIIRIFCAYGI</sequence>
<dbReference type="EMBL" id="AVOT02026531">
    <property type="protein sequence ID" value="MBW0518283.1"/>
    <property type="molecule type" value="Genomic_DNA"/>
</dbReference>
<dbReference type="OrthoDB" id="4360000at2759"/>
<dbReference type="SUPFAM" id="SSF53098">
    <property type="entry name" value="Ribonuclease H-like"/>
    <property type="match status" value="1"/>
</dbReference>
<keyword evidence="2" id="KW-1185">Reference proteome</keyword>
<accession>A0A9Q3ECA3</accession>
<proteinExistence type="predicted"/>
<dbReference type="InterPro" id="IPR012337">
    <property type="entry name" value="RNaseH-like_sf"/>
</dbReference>
<comment type="caution">
    <text evidence="1">The sequence shown here is derived from an EMBL/GenBank/DDBJ whole genome shotgun (WGS) entry which is preliminary data.</text>
</comment>
<evidence type="ECO:0000313" key="1">
    <source>
        <dbReference type="EMBL" id="MBW0518283.1"/>
    </source>
</evidence>
<evidence type="ECO:0000313" key="2">
    <source>
        <dbReference type="Proteomes" id="UP000765509"/>
    </source>
</evidence>
<dbReference type="Proteomes" id="UP000765509">
    <property type="component" value="Unassembled WGS sequence"/>
</dbReference>
<dbReference type="Gene3D" id="3.30.420.10">
    <property type="entry name" value="Ribonuclease H-like superfamily/Ribonuclease H"/>
    <property type="match status" value="1"/>
</dbReference>
<protein>
    <recommendedName>
        <fullName evidence="3">Integrase catalytic domain-containing protein</fullName>
    </recommendedName>
</protein>
<dbReference type="PANTHER" id="PTHR35046:SF26">
    <property type="entry name" value="RNA-DIRECTED DNA POLYMERASE"/>
    <property type="match status" value="1"/>
</dbReference>
<evidence type="ECO:0008006" key="3">
    <source>
        <dbReference type="Google" id="ProtNLM"/>
    </source>
</evidence>
<name>A0A9Q3ECA3_9BASI</name>
<organism evidence="1 2">
    <name type="scientific">Austropuccinia psidii MF-1</name>
    <dbReference type="NCBI Taxonomy" id="1389203"/>
    <lineage>
        <taxon>Eukaryota</taxon>
        <taxon>Fungi</taxon>
        <taxon>Dikarya</taxon>
        <taxon>Basidiomycota</taxon>
        <taxon>Pucciniomycotina</taxon>
        <taxon>Pucciniomycetes</taxon>
        <taxon>Pucciniales</taxon>
        <taxon>Sphaerophragmiaceae</taxon>
        <taxon>Austropuccinia</taxon>
    </lineage>
</organism>
<gene>
    <name evidence="1" type="ORF">O181_057998</name>
</gene>
<dbReference type="AlphaFoldDB" id="A0A9Q3ECA3"/>
<dbReference type="InterPro" id="IPR036397">
    <property type="entry name" value="RNaseH_sf"/>
</dbReference>
<dbReference type="GO" id="GO:0003676">
    <property type="term" value="F:nucleic acid binding"/>
    <property type="evidence" value="ECO:0007669"/>
    <property type="project" value="InterPro"/>
</dbReference>
<dbReference type="PANTHER" id="PTHR35046">
    <property type="entry name" value="ZINC KNUCKLE (CCHC-TYPE) FAMILY PROTEIN"/>
    <property type="match status" value="1"/>
</dbReference>